<dbReference type="SMART" id="SM00116">
    <property type="entry name" value="CBS"/>
    <property type="match status" value="2"/>
</dbReference>
<dbReference type="Proteomes" id="UP000054717">
    <property type="component" value="Unassembled WGS sequence"/>
</dbReference>
<evidence type="ECO:0000313" key="5">
    <source>
        <dbReference type="Proteomes" id="UP000054717"/>
    </source>
</evidence>
<dbReference type="EMBL" id="FCNZ02000005">
    <property type="protein sequence ID" value="SAL28543.1"/>
    <property type="molecule type" value="Genomic_DNA"/>
</dbReference>
<name>A0A158G9J0_9BURK</name>
<dbReference type="Pfam" id="PF00571">
    <property type="entry name" value="CBS"/>
    <property type="match status" value="2"/>
</dbReference>
<keyword evidence="1 2" id="KW-0129">CBS domain</keyword>
<gene>
    <name evidence="4" type="ORF">AWB66_01680</name>
</gene>
<keyword evidence="5" id="KW-1185">Reference proteome</keyword>
<dbReference type="InterPro" id="IPR051257">
    <property type="entry name" value="Diverse_CBS-Domain"/>
</dbReference>
<evidence type="ECO:0000256" key="2">
    <source>
        <dbReference type="PROSITE-ProRule" id="PRU00703"/>
    </source>
</evidence>
<evidence type="ECO:0000259" key="3">
    <source>
        <dbReference type="PROSITE" id="PS51371"/>
    </source>
</evidence>
<dbReference type="InterPro" id="IPR000644">
    <property type="entry name" value="CBS_dom"/>
</dbReference>
<reference evidence="4" key="1">
    <citation type="submission" date="2016-01" db="EMBL/GenBank/DDBJ databases">
        <authorList>
            <person name="Peeters Charlotte."/>
        </authorList>
    </citation>
    <scope>NUCLEOTIDE SEQUENCE</scope>
    <source>
        <strain evidence="4">LMG 22936</strain>
    </source>
</reference>
<dbReference type="AlphaFoldDB" id="A0A158G9J0"/>
<sequence length="164" mass="17982">MAAKRPVASARMLRECTCEQIMTRDVVTVSLDTRRRVVEKILERQRIRALPVVHADGRLAGIVTRGDLEKFGRHCGRPSLVASDGMRVAPPEPASQTVAGLMTSDVDAIDATSSLETLLGLYVKKGHHHIPVIDAQRRIVGIVTTSDLAERLGWLRVVGESRRG</sequence>
<protein>
    <submittedName>
        <fullName evidence="4">CBS domain-containing protein</fullName>
    </submittedName>
</protein>
<dbReference type="Gene3D" id="3.10.580.10">
    <property type="entry name" value="CBS-domain"/>
    <property type="match status" value="1"/>
</dbReference>
<dbReference type="PROSITE" id="PS51371">
    <property type="entry name" value="CBS"/>
    <property type="match status" value="2"/>
</dbReference>
<dbReference type="PANTHER" id="PTHR43080:SF2">
    <property type="entry name" value="CBS DOMAIN-CONTAINING PROTEIN"/>
    <property type="match status" value="1"/>
</dbReference>
<dbReference type="PANTHER" id="PTHR43080">
    <property type="entry name" value="CBS DOMAIN-CONTAINING PROTEIN CBSX3, MITOCHONDRIAL"/>
    <property type="match status" value="1"/>
</dbReference>
<evidence type="ECO:0000256" key="1">
    <source>
        <dbReference type="ARBA" id="ARBA00023122"/>
    </source>
</evidence>
<dbReference type="SUPFAM" id="SSF54631">
    <property type="entry name" value="CBS-domain pair"/>
    <property type="match status" value="1"/>
</dbReference>
<proteinExistence type="predicted"/>
<feature type="domain" description="CBS" evidence="3">
    <location>
        <begin position="102"/>
        <end position="161"/>
    </location>
</feature>
<comment type="caution">
    <text evidence="4">The sequence shown here is derived from an EMBL/GenBank/DDBJ whole genome shotgun (WGS) entry which is preliminary data.</text>
</comment>
<evidence type="ECO:0000313" key="4">
    <source>
        <dbReference type="EMBL" id="SAL28543.1"/>
    </source>
</evidence>
<feature type="domain" description="CBS" evidence="3">
    <location>
        <begin position="22"/>
        <end position="79"/>
    </location>
</feature>
<dbReference type="STRING" id="326475.AWB66_01680"/>
<dbReference type="InterPro" id="IPR046342">
    <property type="entry name" value="CBS_dom_sf"/>
</dbReference>
<accession>A0A158G9J0</accession>
<organism evidence="4 5">
    <name type="scientific">Caballeronia telluris</name>
    <dbReference type="NCBI Taxonomy" id="326475"/>
    <lineage>
        <taxon>Bacteria</taxon>
        <taxon>Pseudomonadati</taxon>
        <taxon>Pseudomonadota</taxon>
        <taxon>Betaproteobacteria</taxon>
        <taxon>Burkholderiales</taxon>
        <taxon>Burkholderiaceae</taxon>
        <taxon>Caballeronia</taxon>
    </lineage>
</organism>